<name>A0A4P8YSN4_9ENTR</name>
<feature type="region of interest" description="Disordered" evidence="1">
    <location>
        <begin position="59"/>
        <end position="78"/>
    </location>
</feature>
<sequence length="78" mass="8159">MDESKAFKSGSKIIEAADAALAAVSEVLKDTTDDAYFRQKLIKAALEAAMASVISMEGWTPHTTQKATGESGTGIKPA</sequence>
<organism evidence="2 3">
    <name type="scientific">Jejubacter calystegiae</name>
    <dbReference type="NCBI Taxonomy" id="2579935"/>
    <lineage>
        <taxon>Bacteria</taxon>
        <taxon>Pseudomonadati</taxon>
        <taxon>Pseudomonadota</taxon>
        <taxon>Gammaproteobacteria</taxon>
        <taxon>Enterobacterales</taxon>
        <taxon>Enterobacteriaceae</taxon>
        <taxon>Jejubacter</taxon>
    </lineage>
</organism>
<evidence type="ECO:0000313" key="2">
    <source>
        <dbReference type="EMBL" id="QCT21802.1"/>
    </source>
</evidence>
<evidence type="ECO:0000256" key="1">
    <source>
        <dbReference type="SAM" id="MobiDB-lite"/>
    </source>
</evidence>
<dbReference type="EMBL" id="CP040428">
    <property type="protein sequence ID" value="QCT21802.1"/>
    <property type="molecule type" value="Genomic_DNA"/>
</dbReference>
<dbReference type="RefSeq" id="WP_138097958.1">
    <property type="nucleotide sequence ID" value="NZ_CP040428.1"/>
</dbReference>
<feature type="compositionally biased region" description="Polar residues" evidence="1">
    <location>
        <begin position="61"/>
        <end position="70"/>
    </location>
</feature>
<accession>A0A4P8YSN4</accession>
<gene>
    <name evidence="2" type="ORF">FEM41_20155</name>
</gene>
<dbReference type="Proteomes" id="UP000302163">
    <property type="component" value="Chromosome"/>
</dbReference>
<evidence type="ECO:0000313" key="3">
    <source>
        <dbReference type="Proteomes" id="UP000302163"/>
    </source>
</evidence>
<proteinExistence type="predicted"/>
<protein>
    <submittedName>
        <fullName evidence="2">Uncharacterized protein</fullName>
    </submittedName>
</protein>
<dbReference type="AlphaFoldDB" id="A0A4P8YSN4"/>
<dbReference type="KEGG" id="izh:FEM41_20155"/>
<keyword evidence="3" id="KW-1185">Reference proteome</keyword>
<reference evidence="2 3" key="1">
    <citation type="submission" date="2019-05" db="EMBL/GenBank/DDBJ databases">
        <title>Complete genome sequence of Izhakiella calystegiae KSNA2, an endophyte isolated from beach morning glory (Calystegia soldanella).</title>
        <authorList>
            <person name="Jiang L."/>
            <person name="Jeong J.C."/>
            <person name="Kim C.Y."/>
            <person name="Kim D.H."/>
            <person name="Kim S.W."/>
            <person name="Lee j."/>
        </authorList>
    </citation>
    <scope>NUCLEOTIDE SEQUENCE [LARGE SCALE GENOMIC DNA]</scope>
    <source>
        <strain evidence="2 3">KSNA2</strain>
    </source>
</reference>